<dbReference type="AlphaFoldDB" id="V7HV49"/>
<reference evidence="1 2" key="1">
    <citation type="journal article" date="2014" name="Genome Announc.">
        <title>The Genome of the Predominant Equine Lactobacillus Species, Lactobacillus equi, Is Reflective of Its Lifestyle Adaptations to an Herbivorous Host.</title>
        <authorList>
            <person name="O'Donnell M.M."/>
            <person name="Harris H.M."/>
            <person name="O'Toole P.W."/>
            <person name="Ross R.P."/>
        </authorList>
    </citation>
    <scope>NUCLEOTIDE SEQUENCE [LARGE SCALE GENOMIC DNA]</scope>
    <source>
        <strain evidence="1 2">DPC 6820</strain>
    </source>
</reference>
<evidence type="ECO:0000313" key="2">
    <source>
        <dbReference type="Proteomes" id="UP000018559"/>
    </source>
</evidence>
<comment type="caution">
    <text evidence="1">The sequence shown here is derived from an EMBL/GenBank/DDBJ whole genome shotgun (WGS) entry which is preliminary data.</text>
</comment>
<dbReference type="Proteomes" id="UP000018559">
    <property type="component" value="Unassembled WGS sequence"/>
</dbReference>
<dbReference type="PATRIC" id="fig|1392007.3.peg.1423"/>
<evidence type="ECO:0000313" key="1">
    <source>
        <dbReference type="EMBL" id="ETA73767.1"/>
    </source>
</evidence>
<dbReference type="RefSeq" id="WP_023860017.1">
    <property type="nucleotide sequence ID" value="NZ_AWWH01000158.1"/>
</dbReference>
<organism evidence="1 2">
    <name type="scientific">Ligilactobacillus equi DPC 6820</name>
    <dbReference type="NCBI Taxonomy" id="1392007"/>
    <lineage>
        <taxon>Bacteria</taxon>
        <taxon>Bacillati</taxon>
        <taxon>Bacillota</taxon>
        <taxon>Bacilli</taxon>
        <taxon>Lactobacillales</taxon>
        <taxon>Lactobacillaceae</taxon>
        <taxon>Ligilactobacillus</taxon>
    </lineage>
</organism>
<accession>V7HV49</accession>
<dbReference type="EMBL" id="AWWH01000158">
    <property type="protein sequence ID" value="ETA73767.1"/>
    <property type="molecule type" value="Genomic_DNA"/>
</dbReference>
<keyword evidence="2" id="KW-1185">Reference proteome</keyword>
<name>V7HV49_9LACO</name>
<proteinExistence type="predicted"/>
<sequence length="131" mass="15774">MTDEEFALQSMKMLSDNGVTHGEKYRKYFEKFTSNNFTKDDFEAWLFLRYWDGFNTGRERYFQDEMVRFRNPDLDFDISKAISWHLAGNLWSMIGEYDGCLWFWDESTPTHKDVAESFNERLLEAKEMDVD</sequence>
<gene>
    <name evidence="1" type="ORF">LEQ_0070c</name>
</gene>
<protein>
    <submittedName>
        <fullName evidence="1">Uncharacterized protein</fullName>
    </submittedName>
</protein>